<reference evidence="1 2" key="1">
    <citation type="journal article" date="2016" name="Sci. Rep.">
        <title>The Dendrobium catenatum Lindl. genome sequence provides insights into polysaccharide synthase, floral development and adaptive evolution.</title>
        <authorList>
            <person name="Zhang G.Q."/>
            <person name="Xu Q."/>
            <person name="Bian C."/>
            <person name="Tsai W.C."/>
            <person name="Yeh C.M."/>
            <person name="Liu K.W."/>
            <person name="Yoshida K."/>
            <person name="Zhang L.S."/>
            <person name="Chang S.B."/>
            <person name="Chen F."/>
            <person name="Shi Y."/>
            <person name="Su Y.Y."/>
            <person name="Zhang Y.Q."/>
            <person name="Chen L.J."/>
            <person name="Yin Y."/>
            <person name="Lin M."/>
            <person name="Huang H."/>
            <person name="Deng H."/>
            <person name="Wang Z.W."/>
            <person name="Zhu S.L."/>
            <person name="Zhao X."/>
            <person name="Deng C."/>
            <person name="Niu S.C."/>
            <person name="Huang J."/>
            <person name="Wang M."/>
            <person name="Liu G.H."/>
            <person name="Yang H.J."/>
            <person name="Xiao X.J."/>
            <person name="Hsiao Y.Y."/>
            <person name="Wu W.L."/>
            <person name="Chen Y.Y."/>
            <person name="Mitsuda N."/>
            <person name="Ohme-Takagi M."/>
            <person name="Luo Y.B."/>
            <person name="Van de Peer Y."/>
            <person name="Liu Z.J."/>
        </authorList>
    </citation>
    <scope>NUCLEOTIDE SEQUENCE [LARGE SCALE GENOMIC DNA]</scope>
    <source>
        <tissue evidence="1">The whole plant</tissue>
    </source>
</reference>
<dbReference type="EMBL" id="KZ502518">
    <property type="protein sequence ID" value="PKU77323.1"/>
    <property type="molecule type" value="Genomic_DNA"/>
</dbReference>
<proteinExistence type="predicted"/>
<gene>
    <name evidence="1" type="ORF">MA16_Dca018954</name>
</gene>
<dbReference type="Gene3D" id="3.40.395.10">
    <property type="entry name" value="Adenoviral Proteinase, Chain A"/>
    <property type="match status" value="1"/>
</dbReference>
<dbReference type="STRING" id="906689.A0A2I0WNT5"/>
<protein>
    <recommendedName>
        <fullName evidence="3">Ubiquitin-like protease family profile domain-containing protein</fullName>
    </recommendedName>
</protein>
<evidence type="ECO:0008006" key="3">
    <source>
        <dbReference type="Google" id="ProtNLM"/>
    </source>
</evidence>
<accession>A0A2I0WNT5</accession>
<sequence length="243" mass="28556">MQIYVHPISYRCYVSTFRTICDTFSEIIALEIEEKSKNLNIYQFLHFPEFEQKAPLIYQLLIMWNIQKQSFIIEGHIVPFTADEVALLAGLPNKGEEITWLTLPTTTITSKGYGNVIVSRREMDKILSNDYLDNDHIDSFSILLNENAKIFPDKYHKFIYISQMYWHYKLKDLSLKLFIEHINYNSVHSCNIILNPIIDGSHWTLLVGYRNQKKWEFYDSVLNPIHRSIAIKIVSLIGFSKKI</sequence>
<evidence type="ECO:0000313" key="1">
    <source>
        <dbReference type="EMBL" id="PKU77323.1"/>
    </source>
</evidence>
<dbReference type="Proteomes" id="UP000233837">
    <property type="component" value="Unassembled WGS sequence"/>
</dbReference>
<dbReference type="AlphaFoldDB" id="A0A2I0WNT5"/>
<keyword evidence="2" id="KW-1185">Reference proteome</keyword>
<dbReference type="InterPro" id="IPR038765">
    <property type="entry name" value="Papain-like_cys_pep_sf"/>
</dbReference>
<reference evidence="1 2" key="2">
    <citation type="journal article" date="2017" name="Nature">
        <title>The Apostasia genome and the evolution of orchids.</title>
        <authorList>
            <person name="Zhang G.Q."/>
            <person name="Liu K.W."/>
            <person name="Li Z."/>
            <person name="Lohaus R."/>
            <person name="Hsiao Y.Y."/>
            <person name="Niu S.C."/>
            <person name="Wang J.Y."/>
            <person name="Lin Y.C."/>
            <person name="Xu Q."/>
            <person name="Chen L.J."/>
            <person name="Yoshida K."/>
            <person name="Fujiwara S."/>
            <person name="Wang Z.W."/>
            <person name="Zhang Y.Q."/>
            <person name="Mitsuda N."/>
            <person name="Wang M."/>
            <person name="Liu G.H."/>
            <person name="Pecoraro L."/>
            <person name="Huang H.X."/>
            <person name="Xiao X.J."/>
            <person name="Lin M."/>
            <person name="Wu X.Y."/>
            <person name="Wu W.L."/>
            <person name="Chen Y.Y."/>
            <person name="Chang S.B."/>
            <person name="Sakamoto S."/>
            <person name="Ohme-Takagi M."/>
            <person name="Yagi M."/>
            <person name="Zeng S.J."/>
            <person name="Shen C.Y."/>
            <person name="Yeh C.M."/>
            <person name="Luo Y.B."/>
            <person name="Tsai W.C."/>
            <person name="Van de Peer Y."/>
            <person name="Liu Z.J."/>
        </authorList>
    </citation>
    <scope>NUCLEOTIDE SEQUENCE [LARGE SCALE GENOMIC DNA]</scope>
    <source>
        <tissue evidence="1">The whole plant</tissue>
    </source>
</reference>
<name>A0A2I0WNT5_9ASPA</name>
<evidence type="ECO:0000313" key="2">
    <source>
        <dbReference type="Proteomes" id="UP000233837"/>
    </source>
</evidence>
<dbReference type="SUPFAM" id="SSF54001">
    <property type="entry name" value="Cysteine proteinases"/>
    <property type="match status" value="1"/>
</dbReference>
<organism evidence="1 2">
    <name type="scientific">Dendrobium catenatum</name>
    <dbReference type="NCBI Taxonomy" id="906689"/>
    <lineage>
        <taxon>Eukaryota</taxon>
        <taxon>Viridiplantae</taxon>
        <taxon>Streptophyta</taxon>
        <taxon>Embryophyta</taxon>
        <taxon>Tracheophyta</taxon>
        <taxon>Spermatophyta</taxon>
        <taxon>Magnoliopsida</taxon>
        <taxon>Liliopsida</taxon>
        <taxon>Asparagales</taxon>
        <taxon>Orchidaceae</taxon>
        <taxon>Epidendroideae</taxon>
        <taxon>Malaxideae</taxon>
        <taxon>Dendrobiinae</taxon>
        <taxon>Dendrobium</taxon>
    </lineage>
</organism>